<evidence type="ECO:0000259" key="7">
    <source>
        <dbReference type="Pfam" id="PF08468"/>
    </source>
</evidence>
<evidence type="ECO:0000256" key="4">
    <source>
        <dbReference type="ARBA" id="ARBA00022679"/>
    </source>
</evidence>
<dbReference type="Gene3D" id="3.40.50.150">
    <property type="entry name" value="Vaccinia Virus protein VP39"/>
    <property type="match status" value="2"/>
</dbReference>
<keyword evidence="2" id="KW-0698">rRNA processing</keyword>
<evidence type="ECO:0000259" key="6">
    <source>
        <dbReference type="Pfam" id="PF05175"/>
    </source>
</evidence>
<feature type="domain" description="Methyltransferase small N-terminal" evidence="7">
    <location>
        <begin position="6"/>
        <end position="104"/>
    </location>
</feature>
<name>A0A4D6XYU7_9GAMM</name>
<gene>
    <name evidence="8" type="primary">rsmC</name>
    <name evidence="8" type="ORF">D9V61_01675</name>
</gene>
<dbReference type="NCBIfam" id="NF007023">
    <property type="entry name" value="PRK09489.1"/>
    <property type="match status" value="1"/>
</dbReference>
<dbReference type="InterPro" id="IPR013675">
    <property type="entry name" value="Mtase_sm_N"/>
</dbReference>
<dbReference type="AlphaFoldDB" id="A0A4D6XYU7"/>
<dbReference type="SUPFAM" id="SSF53335">
    <property type="entry name" value="S-adenosyl-L-methionine-dependent methyltransferases"/>
    <property type="match status" value="1"/>
</dbReference>
<dbReference type="GO" id="GO:0052914">
    <property type="term" value="F:16S rRNA (guanine(1207)-N(2))-methyltransferase activity"/>
    <property type="evidence" value="ECO:0007669"/>
    <property type="project" value="UniProtKB-EC"/>
</dbReference>
<feature type="domain" description="Methyltransferase small" evidence="6">
    <location>
        <begin position="110"/>
        <end position="276"/>
    </location>
</feature>
<reference evidence="8 9" key="2">
    <citation type="submission" date="2019-05" db="EMBL/GenBank/DDBJ databases">
        <title>Genome evolution of the obligate endosymbiont Buchnera aphidicola.</title>
        <authorList>
            <person name="Moran N.A."/>
        </authorList>
    </citation>
    <scope>NUCLEOTIDE SEQUENCE [LARGE SCALE GENOMIC DNA]</scope>
    <source>
        <strain evidence="8 9">Ala</strain>
    </source>
</reference>
<organism evidence="8 9">
    <name type="scientific">Buchnera aphidicola</name>
    <name type="common">Acyrthosiphon lactucae</name>
    <dbReference type="NCBI Taxonomy" id="1241832"/>
    <lineage>
        <taxon>Bacteria</taxon>
        <taxon>Pseudomonadati</taxon>
        <taxon>Pseudomonadota</taxon>
        <taxon>Gammaproteobacteria</taxon>
        <taxon>Enterobacterales</taxon>
        <taxon>Erwiniaceae</taxon>
        <taxon>Buchnera</taxon>
    </lineage>
</organism>
<keyword evidence="3 8" id="KW-0489">Methyltransferase</keyword>
<proteinExistence type="predicted"/>
<dbReference type="InterPro" id="IPR046977">
    <property type="entry name" value="RsmC/RlmG"/>
</dbReference>
<dbReference type="Pfam" id="PF08468">
    <property type="entry name" value="MTS_N"/>
    <property type="match status" value="1"/>
</dbReference>
<dbReference type="CDD" id="cd02440">
    <property type="entry name" value="AdoMet_MTases"/>
    <property type="match status" value="1"/>
</dbReference>
<keyword evidence="5" id="KW-0949">S-adenosyl-L-methionine</keyword>
<evidence type="ECO:0000256" key="5">
    <source>
        <dbReference type="ARBA" id="ARBA00022691"/>
    </source>
</evidence>
<dbReference type="Proteomes" id="UP000298660">
    <property type="component" value="Chromosome"/>
</dbReference>
<dbReference type="EC" id="2.1.1.172" evidence="8"/>
<accession>A0A4D6XYU7</accession>
<dbReference type="PANTHER" id="PTHR47816">
    <property type="entry name" value="RIBOSOMAL RNA SMALL SUBUNIT METHYLTRANSFERASE C"/>
    <property type="match status" value="1"/>
</dbReference>
<dbReference type="InterPro" id="IPR002052">
    <property type="entry name" value="DNA_methylase_N6_adenine_CS"/>
</dbReference>
<dbReference type="PANTHER" id="PTHR47816:SF4">
    <property type="entry name" value="RIBOSOMAL RNA SMALL SUBUNIT METHYLTRANSFERASE C"/>
    <property type="match status" value="1"/>
</dbReference>
<sequence length="279" mass="32004">MKNISVYNNLLISKETIKNCDTIIYYWPKDKLEATFQLMNIISSFPVDTEIFIVGHNASGVKSAPLIFQKWIKLDKVDNAKHSILFSGFIKKNIVFILEDFFKTHVWRDLIIKSLPGVFGHKKIDTGSKLLASTFSNKITGTVLDIGCGTGFLSASLLYFSPNAILTLVDNDMSSLKCSQFTLDANKLKGDVVCSDLYSNVFQKFDLIISNPPFHNDLKIDFNIIEKMICCSRKYLTLRGELRFVTNNFLNFNILLKRFFKKFYILKKTSKYKVYQAFL</sequence>
<evidence type="ECO:0000256" key="2">
    <source>
        <dbReference type="ARBA" id="ARBA00022552"/>
    </source>
</evidence>
<dbReference type="PROSITE" id="PS00092">
    <property type="entry name" value="N6_MTASE"/>
    <property type="match status" value="1"/>
</dbReference>
<dbReference type="Pfam" id="PF05175">
    <property type="entry name" value="MTS"/>
    <property type="match status" value="1"/>
</dbReference>
<dbReference type="InterPro" id="IPR029063">
    <property type="entry name" value="SAM-dependent_MTases_sf"/>
</dbReference>
<keyword evidence="1" id="KW-0963">Cytoplasm</keyword>
<evidence type="ECO:0000313" key="9">
    <source>
        <dbReference type="Proteomes" id="UP000298660"/>
    </source>
</evidence>
<keyword evidence="4 8" id="KW-0808">Transferase</keyword>
<dbReference type="GO" id="GO:0003676">
    <property type="term" value="F:nucleic acid binding"/>
    <property type="evidence" value="ECO:0007669"/>
    <property type="project" value="InterPro"/>
</dbReference>
<evidence type="ECO:0000256" key="1">
    <source>
        <dbReference type="ARBA" id="ARBA00022490"/>
    </source>
</evidence>
<evidence type="ECO:0000256" key="3">
    <source>
        <dbReference type="ARBA" id="ARBA00022603"/>
    </source>
</evidence>
<dbReference type="InterPro" id="IPR007848">
    <property type="entry name" value="Small_mtfrase_dom"/>
</dbReference>
<evidence type="ECO:0000313" key="8">
    <source>
        <dbReference type="EMBL" id="QCI17725.1"/>
    </source>
</evidence>
<reference evidence="8 9" key="1">
    <citation type="submission" date="2018-12" db="EMBL/GenBank/DDBJ databases">
        <authorList>
            <person name="Chong R.A."/>
        </authorList>
    </citation>
    <scope>NUCLEOTIDE SEQUENCE [LARGE SCALE GENOMIC DNA]</scope>
    <source>
        <strain evidence="8 9">Ala</strain>
    </source>
</reference>
<protein>
    <submittedName>
        <fullName evidence="8">16S rRNA (Guanine(1207)-N(2))-methyltransferase RsmC</fullName>
        <ecNumber evidence="8">2.1.1.172</ecNumber>
    </submittedName>
</protein>
<dbReference type="EMBL" id="CP034891">
    <property type="protein sequence ID" value="QCI17725.1"/>
    <property type="molecule type" value="Genomic_DNA"/>
</dbReference>